<dbReference type="GO" id="GO:0016614">
    <property type="term" value="F:oxidoreductase activity, acting on CH-OH group of donors"/>
    <property type="evidence" value="ECO:0007669"/>
    <property type="project" value="UniProtKB-ARBA"/>
</dbReference>
<evidence type="ECO:0000256" key="1">
    <source>
        <dbReference type="ARBA" id="ARBA00006484"/>
    </source>
</evidence>
<evidence type="ECO:0000256" key="3">
    <source>
        <dbReference type="ARBA" id="ARBA00023002"/>
    </source>
</evidence>
<accession>A0AA38RFP5</accession>
<protein>
    <submittedName>
        <fullName evidence="5">Dehydrogenase</fullName>
    </submittedName>
</protein>
<comment type="caution">
    <text evidence="5">The sequence shown here is derived from an EMBL/GenBank/DDBJ whole genome shotgun (WGS) entry which is preliminary data.</text>
</comment>
<dbReference type="InterPro" id="IPR020904">
    <property type="entry name" value="Sc_DH/Rdtase_CS"/>
</dbReference>
<dbReference type="CDD" id="cd05233">
    <property type="entry name" value="SDR_c"/>
    <property type="match status" value="1"/>
</dbReference>
<evidence type="ECO:0000259" key="4">
    <source>
        <dbReference type="SMART" id="SM00822"/>
    </source>
</evidence>
<reference evidence="5" key="1">
    <citation type="submission" date="2022-07" db="EMBL/GenBank/DDBJ databases">
        <title>Fungi with potential for degradation of polypropylene.</title>
        <authorList>
            <person name="Gostincar C."/>
        </authorList>
    </citation>
    <scope>NUCLEOTIDE SEQUENCE</scope>
    <source>
        <strain evidence="5">EXF-13287</strain>
    </source>
</reference>
<comment type="similarity">
    <text evidence="1">Belongs to the short-chain dehydrogenases/reductases (SDR) family.</text>
</comment>
<feature type="domain" description="Ketoreductase" evidence="4">
    <location>
        <begin position="12"/>
        <end position="197"/>
    </location>
</feature>
<dbReference type="InterPro" id="IPR057326">
    <property type="entry name" value="KR_dom"/>
</dbReference>
<keyword evidence="2" id="KW-0521">NADP</keyword>
<dbReference type="FunFam" id="3.40.50.720:FF:000374">
    <property type="entry name" value="3-oxoacyl-(Acyl-carrier-protein) reductase"/>
    <property type="match status" value="1"/>
</dbReference>
<dbReference type="PANTHER" id="PTHR48107:SF7">
    <property type="entry name" value="RE15974P"/>
    <property type="match status" value="1"/>
</dbReference>
<dbReference type="Proteomes" id="UP001174691">
    <property type="component" value="Unassembled WGS sequence"/>
</dbReference>
<dbReference type="AlphaFoldDB" id="A0AA38RFP5"/>
<dbReference type="PANTHER" id="PTHR48107">
    <property type="entry name" value="NADPH-DEPENDENT ALDEHYDE REDUCTASE-LIKE PROTEIN, CHLOROPLASTIC-RELATED"/>
    <property type="match status" value="1"/>
</dbReference>
<name>A0AA38RFP5_9PEZI</name>
<proteinExistence type="inferred from homology"/>
<keyword evidence="3" id="KW-0560">Oxidoreductase</keyword>
<organism evidence="5 6">
    <name type="scientific">Coniochaeta hoffmannii</name>
    <dbReference type="NCBI Taxonomy" id="91930"/>
    <lineage>
        <taxon>Eukaryota</taxon>
        <taxon>Fungi</taxon>
        <taxon>Dikarya</taxon>
        <taxon>Ascomycota</taxon>
        <taxon>Pezizomycotina</taxon>
        <taxon>Sordariomycetes</taxon>
        <taxon>Sordariomycetidae</taxon>
        <taxon>Coniochaetales</taxon>
        <taxon>Coniochaetaceae</taxon>
        <taxon>Coniochaeta</taxon>
    </lineage>
</organism>
<dbReference type="SUPFAM" id="SSF51735">
    <property type="entry name" value="NAD(P)-binding Rossmann-fold domains"/>
    <property type="match status" value="1"/>
</dbReference>
<dbReference type="Gene3D" id="3.40.50.720">
    <property type="entry name" value="NAD(P)-binding Rossmann-like Domain"/>
    <property type="match status" value="1"/>
</dbReference>
<dbReference type="EMBL" id="JANBVN010000094">
    <property type="protein sequence ID" value="KAJ9144872.1"/>
    <property type="molecule type" value="Genomic_DNA"/>
</dbReference>
<keyword evidence="6" id="KW-1185">Reference proteome</keyword>
<evidence type="ECO:0000256" key="2">
    <source>
        <dbReference type="ARBA" id="ARBA00022857"/>
    </source>
</evidence>
<dbReference type="Pfam" id="PF13561">
    <property type="entry name" value="adh_short_C2"/>
    <property type="match status" value="1"/>
</dbReference>
<gene>
    <name evidence="5" type="ORF">NKR19_g6225</name>
</gene>
<evidence type="ECO:0000313" key="5">
    <source>
        <dbReference type="EMBL" id="KAJ9144872.1"/>
    </source>
</evidence>
<evidence type="ECO:0000313" key="6">
    <source>
        <dbReference type="Proteomes" id="UP001174691"/>
    </source>
</evidence>
<dbReference type="PRINTS" id="PR00080">
    <property type="entry name" value="SDRFAMILY"/>
</dbReference>
<dbReference type="SMART" id="SM00822">
    <property type="entry name" value="PKS_KR"/>
    <property type="match status" value="1"/>
</dbReference>
<sequence>MDSERPLTLKGKFAIVTGASRGLGADMAWNLACRGANVCLTHVSEKSTPAVQELAAKIEALPHKPSVYICRADVSTVDGPQQIIDQLREALGGKLAVNILVNNAGVERVVSLAGLSVDDYDTVFNLNVRGLILMTQAVLPYLQPKGRVINISSVGSREGFRSLGLYCASKAAVEGLTRVWATELGHNGTTVNAVNPGPVQTELLDKIPREIIDMQKKLTAVENRLGLPREVSDIVSWLAGDESGWISGQAISASGGYAMY</sequence>
<dbReference type="InterPro" id="IPR002347">
    <property type="entry name" value="SDR_fam"/>
</dbReference>
<dbReference type="PROSITE" id="PS00061">
    <property type="entry name" value="ADH_SHORT"/>
    <property type="match status" value="1"/>
</dbReference>
<dbReference type="PRINTS" id="PR00081">
    <property type="entry name" value="GDHRDH"/>
</dbReference>
<dbReference type="InterPro" id="IPR036291">
    <property type="entry name" value="NAD(P)-bd_dom_sf"/>
</dbReference>